<name>A0A8D8XHE9_9HEMI</name>
<reference evidence="1" key="1">
    <citation type="submission" date="2021-05" db="EMBL/GenBank/DDBJ databases">
        <authorList>
            <person name="Alioto T."/>
            <person name="Alioto T."/>
            <person name="Gomez Garrido J."/>
        </authorList>
    </citation>
    <scope>NUCLEOTIDE SEQUENCE</scope>
</reference>
<dbReference type="EMBL" id="HBUF01321499">
    <property type="protein sequence ID" value="CAG6695059.1"/>
    <property type="molecule type" value="Transcribed_RNA"/>
</dbReference>
<organism evidence="1">
    <name type="scientific">Cacopsylla melanoneura</name>
    <dbReference type="NCBI Taxonomy" id="428564"/>
    <lineage>
        <taxon>Eukaryota</taxon>
        <taxon>Metazoa</taxon>
        <taxon>Ecdysozoa</taxon>
        <taxon>Arthropoda</taxon>
        <taxon>Hexapoda</taxon>
        <taxon>Insecta</taxon>
        <taxon>Pterygota</taxon>
        <taxon>Neoptera</taxon>
        <taxon>Paraneoptera</taxon>
        <taxon>Hemiptera</taxon>
        <taxon>Sternorrhyncha</taxon>
        <taxon>Psylloidea</taxon>
        <taxon>Psyllidae</taxon>
        <taxon>Psyllinae</taxon>
        <taxon>Cacopsylla</taxon>
    </lineage>
</organism>
<dbReference type="AlphaFoldDB" id="A0A8D8XHE9"/>
<protein>
    <submittedName>
        <fullName evidence="1">Uncharacterized protein</fullName>
    </submittedName>
</protein>
<evidence type="ECO:0000313" key="1">
    <source>
        <dbReference type="EMBL" id="CAG6695059.1"/>
    </source>
</evidence>
<accession>A0A8D8XHE9</accession>
<sequence>MYAEASPAKIDPNRYYCNYSFRNPYKRSSRHSGLDQMSVAEDGTVGGGDSARCDANYVRLFLRNWEWRDILHEYTQNSSLHGLRYMGNTELHIAERYVTYVHRTSL</sequence>
<proteinExistence type="predicted"/>